<dbReference type="Proteomes" id="UP000018144">
    <property type="component" value="Unassembled WGS sequence"/>
</dbReference>
<gene>
    <name evidence="2" type="ORF">PCON_01581</name>
</gene>
<sequence length="123" mass="14563">MAHSCAVCDTKTSAGKKFIQSCLNTHEVVCLGFHNTLLRKGCEDKCHSCKNQAESEERWQKSLEIQKKEIEWGKKENLSKKQMKELNDNFDKLEREYEDWLKATYEKTWERQTGYYMWLAGCK</sequence>
<protein>
    <submittedName>
        <fullName evidence="2">Uncharacterized protein</fullName>
    </submittedName>
</protein>
<dbReference type="AlphaFoldDB" id="U4LNW4"/>
<evidence type="ECO:0000256" key="1">
    <source>
        <dbReference type="SAM" id="Coils"/>
    </source>
</evidence>
<organism evidence="2 3">
    <name type="scientific">Pyronema omphalodes (strain CBS 100304)</name>
    <name type="common">Pyronema confluens</name>
    <dbReference type="NCBI Taxonomy" id="1076935"/>
    <lineage>
        <taxon>Eukaryota</taxon>
        <taxon>Fungi</taxon>
        <taxon>Dikarya</taxon>
        <taxon>Ascomycota</taxon>
        <taxon>Pezizomycotina</taxon>
        <taxon>Pezizomycetes</taxon>
        <taxon>Pezizales</taxon>
        <taxon>Pyronemataceae</taxon>
        <taxon>Pyronema</taxon>
    </lineage>
</organism>
<keyword evidence="3" id="KW-1185">Reference proteome</keyword>
<dbReference type="OrthoDB" id="3642840at2759"/>
<feature type="coiled-coil region" evidence="1">
    <location>
        <begin position="76"/>
        <end position="103"/>
    </location>
</feature>
<name>U4LNW4_PYROM</name>
<accession>U4LNW4</accession>
<keyword evidence="1" id="KW-0175">Coiled coil</keyword>
<reference evidence="2 3" key="1">
    <citation type="journal article" date="2013" name="PLoS Genet.">
        <title>The genome and development-dependent transcriptomes of Pyronema confluens: a window into fungal evolution.</title>
        <authorList>
            <person name="Traeger S."/>
            <person name="Altegoer F."/>
            <person name="Freitag M."/>
            <person name="Gabaldon T."/>
            <person name="Kempken F."/>
            <person name="Kumar A."/>
            <person name="Marcet-Houben M."/>
            <person name="Poggeler S."/>
            <person name="Stajich J.E."/>
            <person name="Nowrousian M."/>
        </authorList>
    </citation>
    <scope>NUCLEOTIDE SEQUENCE [LARGE SCALE GENOMIC DNA]</scope>
    <source>
        <strain evidence="3">CBS 100304</strain>
        <tissue evidence="2">Vegetative mycelium</tissue>
    </source>
</reference>
<dbReference type="EMBL" id="HF936162">
    <property type="protein sequence ID" value="CCX33643.1"/>
    <property type="molecule type" value="Genomic_DNA"/>
</dbReference>
<evidence type="ECO:0000313" key="3">
    <source>
        <dbReference type="Proteomes" id="UP000018144"/>
    </source>
</evidence>
<proteinExistence type="predicted"/>
<evidence type="ECO:0000313" key="2">
    <source>
        <dbReference type="EMBL" id="CCX33643.1"/>
    </source>
</evidence>